<feature type="transmembrane region" description="Helical" evidence="1">
    <location>
        <begin position="38"/>
        <end position="60"/>
    </location>
</feature>
<evidence type="ECO:0008006" key="4">
    <source>
        <dbReference type="Google" id="ProtNLM"/>
    </source>
</evidence>
<accession>A0ABT9PL19</accession>
<keyword evidence="1" id="KW-0812">Transmembrane</keyword>
<keyword evidence="1" id="KW-0472">Membrane</keyword>
<dbReference type="Proteomes" id="UP001230145">
    <property type="component" value="Unassembled WGS sequence"/>
</dbReference>
<keyword evidence="3" id="KW-1185">Reference proteome</keyword>
<organism evidence="2 3">
    <name type="scientific">Trueperella abortisuis</name>
    <dbReference type="NCBI Taxonomy" id="445930"/>
    <lineage>
        <taxon>Bacteria</taxon>
        <taxon>Bacillati</taxon>
        <taxon>Actinomycetota</taxon>
        <taxon>Actinomycetes</taxon>
        <taxon>Actinomycetales</taxon>
        <taxon>Actinomycetaceae</taxon>
        <taxon>Trueperella</taxon>
    </lineage>
</organism>
<sequence>MHAHRWVKDAPAASRVTSGVSPRVSSRAAEPGMVTAEFAITLPAVILVALALISMLAMGWKQVEVANEAKEIAREYSIQGGTSLAEQATASGADVKVGVEGQVVTVTVTRHGRGLYAWLEVDFTGTHRAMIEPGSHG</sequence>
<evidence type="ECO:0000313" key="3">
    <source>
        <dbReference type="Proteomes" id="UP001230145"/>
    </source>
</evidence>
<reference evidence="2 3" key="1">
    <citation type="submission" date="2023-07" db="EMBL/GenBank/DDBJ databases">
        <title>Sequencing the genomes of 1000 actinobacteria strains.</title>
        <authorList>
            <person name="Klenk H.-P."/>
        </authorList>
    </citation>
    <scope>NUCLEOTIDE SEQUENCE [LARGE SCALE GENOMIC DNA]</scope>
    <source>
        <strain evidence="2 3">DSM 19515</strain>
    </source>
</reference>
<name>A0ABT9PL19_9ACTO</name>
<protein>
    <recommendedName>
        <fullName evidence="4">Pilus assembly protein</fullName>
    </recommendedName>
</protein>
<gene>
    <name evidence="2" type="ORF">J2S45_002102</name>
</gene>
<dbReference type="RefSeq" id="WP_307635379.1">
    <property type="nucleotide sequence ID" value="NZ_JAUSQL010000001.1"/>
</dbReference>
<evidence type="ECO:0000313" key="2">
    <source>
        <dbReference type="EMBL" id="MDP9833423.1"/>
    </source>
</evidence>
<evidence type="ECO:0000256" key="1">
    <source>
        <dbReference type="SAM" id="Phobius"/>
    </source>
</evidence>
<keyword evidence="1" id="KW-1133">Transmembrane helix</keyword>
<dbReference type="EMBL" id="JAUSQL010000001">
    <property type="protein sequence ID" value="MDP9833423.1"/>
    <property type="molecule type" value="Genomic_DNA"/>
</dbReference>
<comment type="caution">
    <text evidence="2">The sequence shown here is derived from an EMBL/GenBank/DDBJ whole genome shotgun (WGS) entry which is preliminary data.</text>
</comment>
<proteinExistence type="predicted"/>